<dbReference type="SMART" id="SM00356">
    <property type="entry name" value="ZnF_C3H1"/>
    <property type="match status" value="2"/>
</dbReference>
<comment type="caution">
    <text evidence="18">The sequence shown here is derived from an EMBL/GenBank/DDBJ whole genome shotgun (WGS) entry which is preliminary data.</text>
</comment>
<keyword evidence="10" id="KW-0508">mRNA splicing</keyword>
<dbReference type="OrthoDB" id="423462at2759"/>
<organism evidence="18 19">
    <name type="scientific">Candida maltosa (strain Xu316)</name>
    <name type="common">Yeast</name>
    <dbReference type="NCBI Taxonomy" id="1245528"/>
    <lineage>
        <taxon>Eukaryota</taxon>
        <taxon>Fungi</taxon>
        <taxon>Dikarya</taxon>
        <taxon>Ascomycota</taxon>
        <taxon>Saccharomycotina</taxon>
        <taxon>Pichiomycetes</taxon>
        <taxon>Debaryomycetaceae</taxon>
        <taxon>Candida/Lodderomyces clade</taxon>
        <taxon>Candida</taxon>
    </lineage>
</organism>
<protein>
    <submittedName>
        <fullName evidence="18">Uncharacterized protein</fullName>
    </submittedName>
</protein>
<evidence type="ECO:0000256" key="8">
    <source>
        <dbReference type="ARBA" id="ARBA00022884"/>
    </source>
</evidence>
<feature type="compositionally biased region" description="Low complexity" evidence="15">
    <location>
        <begin position="1"/>
        <end position="21"/>
    </location>
</feature>
<evidence type="ECO:0000256" key="3">
    <source>
        <dbReference type="ARBA" id="ARBA00022664"/>
    </source>
</evidence>
<dbReference type="PROSITE" id="PS50103">
    <property type="entry name" value="ZF_C3H1"/>
    <property type="match status" value="2"/>
</dbReference>
<keyword evidence="11" id="KW-0539">Nucleus</keyword>
<keyword evidence="3" id="KW-0507">mRNA processing</keyword>
<keyword evidence="4 14" id="KW-0479">Metal-binding</keyword>
<feature type="domain" description="C3H1-type" evidence="17">
    <location>
        <begin position="76"/>
        <end position="104"/>
    </location>
</feature>
<accession>M3HK63</accession>
<dbReference type="InterPro" id="IPR000504">
    <property type="entry name" value="RRM_dom"/>
</dbReference>
<dbReference type="InterPro" id="IPR012677">
    <property type="entry name" value="Nucleotide-bd_a/b_plait_sf"/>
</dbReference>
<dbReference type="Gene3D" id="4.10.1000.10">
    <property type="entry name" value="Zinc finger, CCCH-type"/>
    <property type="match status" value="1"/>
</dbReference>
<feature type="compositionally biased region" description="Low complexity" evidence="15">
    <location>
        <begin position="50"/>
        <end position="70"/>
    </location>
</feature>
<evidence type="ECO:0000256" key="11">
    <source>
        <dbReference type="ARBA" id="ARBA00023242"/>
    </source>
</evidence>
<evidence type="ECO:0000256" key="7">
    <source>
        <dbReference type="ARBA" id="ARBA00022833"/>
    </source>
</evidence>
<feature type="domain" description="C3H1-type" evidence="17">
    <location>
        <begin position="212"/>
        <end position="239"/>
    </location>
</feature>
<keyword evidence="9" id="KW-0238">DNA-binding</keyword>
<evidence type="ECO:0000256" key="15">
    <source>
        <dbReference type="SAM" id="MobiDB-lite"/>
    </source>
</evidence>
<evidence type="ECO:0000256" key="13">
    <source>
        <dbReference type="PROSITE-ProRule" id="PRU00176"/>
    </source>
</evidence>
<dbReference type="GO" id="GO:0003723">
    <property type="term" value="F:RNA binding"/>
    <property type="evidence" value="ECO:0007669"/>
    <property type="project" value="UniProtKB-UniRule"/>
</dbReference>
<keyword evidence="6 14" id="KW-0863">Zinc-finger</keyword>
<keyword evidence="5" id="KW-0677">Repeat</keyword>
<evidence type="ECO:0000256" key="5">
    <source>
        <dbReference type="ARBA" id="ARBA00022737"/>
    </source>
</evidence>
<dbReference type="CDD" id="cd12287">
    <property type="entry name" value="RRM_U2AF35_like"/>
    <property type="match status" value="1"/>
</dbReference>
<dbReference type="InterPro" id="IPR009145">
    <property type="entry name" value="U2AF_small"/>
</dbReference>
<dbReference type="EMBL" id="AOGT01001381">
    <property type="protein sequence ID" value="EMG47772.1"/>
    <property type="molecule type" value="Genomic_DNA"/>
</dbReference>
<evidence type="ECO:0000256" key="1">
    <source>
        <dbReference type="ARBA" id="ARBA00004123"/>
    </source>
</evidence>
<evidence type="ECO:0000256" key="9">
    <source>
        <dbReference type="ARBA" id="ARBA00023125"/>
    </source>
</evidence>
<gene>
    <name evidence="18" type="ORF">G210_1780</name>
</gene>
<reference evidence="18 19" key="1">
    <citation type="submission" date="2013-02" db="EMBL/GenBank/DDBJ databases">
        <title>Genome sequence of Candida maltosa Xu316, a potential industrial strain for xylitol and ethanol production.</title>
        <authorList>
            <person name="Yu J."/>
            <person name="Wang Q."/>
            <person name="Geng X."/>
            <person name="Bao W."/>
            <person name="He P."/>
            <person name="Cai J."/>
        </authorList>
    </citation>
    <scope>NUCLEOTIDE SEQUENCE [LARGE SCALE GENOMIC DNA]</scope>
    <source>
        <strain evidence="19">Xu316</strain>
    </source>
</reference>
<evidence type="ECO:0000313" key="19">
    <source>
        <dbReference type="Proteomes" id="UP000011777"/>
    </source>
</evidence>
<dbReference type="SUPFAM" id="SSF90229">
    <property type="entry name" value="CCCH zinc finger"/>
    <property type="match status" value="1"/>
</dbReference>
<evidence type="ECO:0000256" key="10">
    <source>
        <dbReference type="ARBA" id="ARBA00023187"/>
    </source>
</evidence>
<proteinExistence type="predicted"/>
<evidence type="ECO:0000256" key="2">
    <source>
        <dbReference type="ARBA" id="ARBA00011524"/>
    </source>
</evidence>
<dbReference type="GO" id="GO:0008270">
    <property type="term" value="F:zinc ion binding"/>
    <property type="evidence" value="ECO:0007669"/>
    <property type="project" value="UniProtKB-KW"/>
</dbReference>
<name>M3HK63_CANMX</name>
<dbReference type="FunFam" id="3.30.70.330:FF:000122">
    <property type="entry name" value="Splicing factor U2AF small subunit"/>
    <property type="match status" value="1"/>
</dbReference>
<dbReference type="HOGENOM" id="CLU_062255_0_0_1"/>
<sequence>MDNNQQQQQQPPTSTQQAISQLFASEPYMPTSVNQEQTSSGVYNPTATSRQSEQPYQPQQYRPQGQYNPRGYDKPSGPAVLCSFYTKIGACRHGERCSKKHMRPTTSNTIMLSNLYQNPKLNQQVDGDDTAKLTEEQVQEQFDQFYKDVFVGISKIGKIDALVVCENENDHLNGNVYVQFSWKSDAAEAVSILNQKWYNERPVYCELSPVSDFEEAKCRAYMDGNCDRGERCNYMHVRNPSFYNIAALVASQRKSYLLKELDRLKKEVPSDHVTTVPTGGDDNNSNKKKMTKDETTAFLLQQLS</sequence>
<evidence type="ECO:0000256" key="6">
    <source>
        <dbReference type="ARBA" id="ARBA00022771"/>
    </source>
</evidence>
<feature type="zinc finger region" description="C3H1-type" evidence="14">
    <location>
        <begin position="76"/>
        <end position="104"/>
    </location>
</feature>
<evidence type="ECO:0000259" key="16">
    <source>
        <dbReference type="PROSITE" id="PS50102"/>
    </source>
</evidence>
<dbReference type="SUPFAM" id="SSF54928">
    <property type="entry name" value="RNA-binding domain, RBD"/>
    <property type="match status" value="1"/>
</dbReference>
<feature type="domain" description="RRM" evidence="16">
    <location>
        <begin position="108"/>
        <end position="210"/>
    </location>
</feature>
<feature type="compositionally biased region" description="Polar residues" evidence="15">
    <location>
        <begin position="272"/>
        <end position="283"/>
    </location>
</feature>
<dbReference type="Gene3D" id="3.30.70.330">
    <property type="match status" value="1"/>
</dbReference>
<dbReference type="GO" id="GO:0000398">
    <property type="term" value="P:mRNA splicing, via spliceosome"/>
    <property type="evidence" value="ECO:0007669"/>
    <property type="project" value="InterPro"/>
</dbReference>
<keyword evidence="7 14" id="KW-0862">Zinc</keyword>
<feature type="zinc finger region" description="C3H1-type" evidence="14">
    <location>
        <begin position="212"/>
        <end position="239"/>
    </location>
</feature>
<comment type="subunit">
    <text evidence="2">Associated with the spliceosome.</text>
</comment>
<feature type="region of interest" description="Disordered" evidence="15">
    <location>
        <begin position="270"/>
        <end position="295"/>
    </location>
</feature>
<dbReference type="Proteomes" id="UP000011777">
    <property type="component" value="Unassembled WGS sequence"/>
</dbReference>
<dbReference type="Pfam" id="PF00642">
    <property type="entry name" value="zf-CCCH"/>
    <property type="match status" value="2"/>
</dbReference>
<dbReference type="PROSITE" id="PS50102">
    <property type="entry name" value="RRM"/>
    <property type="match status" value="1"/>
</dbReference>
<dbReference type="InterPro" id="IPR036855">
    <property type="entry name" value="Znf_CCCH_sf"/>
</dbReference>
<evidence type="ECO:0000256" key="12">
    <source>
        <dbReference type="ARBA" id="ARBA00025224"/>
    </source>
</evidence>
<dbReference type="GO" id="GO:0003677">
    <property type="term" value="F:DNA binding"/>
    <property type="evidence" value="ECO:0007669"/>
    <property type="project" value="UniProtKB-KW"/>
</dbReference>
<dbReference type="STRING" id="1245528.M3HK63"/>
<dbReference type="SMART" id="SM00361">
    <property type="entry name" value="RRM_1"/>
    <property type="match status" value="1"/>
</dbReference>
<dbReference type="InterPro" id="IPR000571">
    <property type="entry name" value="Znf_CCCH"/>
</dbReference>
<keyword evidence="8 13" id="KW-0694">RNA-binding</keyword>
<evidence type="ECO:0000256" key="4">
    <source>
        <dbReference type="ARBA" id="ARBA00022723"/>
    </source>
</evidence>
<dbReference type="InterPro" id="IPR003954">
    <property type="entry name" value="RRM_euk-type"/>
</dbReference>
<dbReference type="PRINTS" id="PR01848">
    <property type="entry name" value="U2AUXFACTOR"/>
</dbReference>
<evidence type="ECO:0000313" key="18">
    <source>
        <dbReference type="EMBL" id="EMG47772.1"/>
    </source>
</evidence>
<dbReference type="InterPro" id="IPR035979">
    <property type="entry name" value="RBD_domain_sf"/>
</dbReference>
<keyword evidence="19" id="KW-1185">Reference proteome</keyword>
<dbReference type="OMA" id="NDACCEE"/>
<comment type="function">
    <text evidence="12">Involved in the first step of pre-mRNA splicing. Required for cell growth and cell cycle control. Plays a role in the levels of the U1, U4, U5 and U6 snRNAs and the maintenance of the U4/U6 snRNA complex. May provide the link between the 'nineteen complex' NTC spliceosome protein complex and the spliceosome through the U6 snRNA. Associates predominantly with U6 snRNAs in assembled active spliceosomes. Binds directly to the internal stem-loop (ISL) domain of the U6 snRNA and to the pre-mRNA intron near the 5' splice site during the activation and catalytic phases of the spliceosome cycle.</text>
</comment>
<dbReference type="AlphaFoldDB" id="M3HK63"/>
<dbReference type="PANTHER" id="PTHR12620">
    <property type="entry name" value="U2 SNRNP AUXILIARY FACTOR, SMALL SUBUNIT"/>
    <property type="match status" value="1"/>
</dbReference>
<feature type="region of interest" description="Disordered" evidence="15">
    <location>
        <begin position="1"/>
        <end position="73"/>
    </location>
</feature>
<dbReference type="GO" id="GO:0089701">
    <property type="term" value="C:U2AF complex"/>
    <property type="evidence" value="ECO:0007669"/>
    <property type="project" value="InterPro"/>
</dbReference>
<evidence type="ECO:0000256" key="14">
    <source>
        <dbReference type="PROSITE-ProRule" id="PRU00723"/>
    </source>
</evidence>
<feature type="compositionally biased region" description="Polar residues" evidence="15">
    <location>
        <begin position="31"/>
        <end position="49"/>
    </location>
</feature>
<comment type="subcellular location">
    <subcellularLocation>
        <location evidence="1">Nucleus</location>
    </subcellularLocation>
</comment>
<dbReference type="eggNOG" id="KOG2202">
    <property type="taxonomic scope" value="Eukaryota"/>
</dbReference>
<evidence type="ECO:0000259" key="17">
    <source>
        <dbReference type="PROSITE" id="PS50103"/>
    </source>
</evidence>